<dbReference type="PANTHER" id="PTHR47515:SF1">
    <property type="entry name" value="BLR2054 PROTEIN"/>
    <property type="match status" value="1"/>
</dbReference>
<dbReference type="Proteomes" id="UP000077262">
    <property type="component" value="Unassembled WGS sequence"/>
</dbReference>
<dbReference type="InterPro" id="IPR001584">
    <property type="entry name" value="Integrase_cat-core"/>
</dbReference>
<feature type="domain" description="Integrase catalytic" evidence="1">
    <location>
        <begin position="32"/>
        <end position="121"/>
    </location>
</feature>
<dbReference type="PANTHER" id="PTHR47515">
    <property type="entry name" value="LOW CALCIUM RESPONSE LOCUS PROTEIN T"/>
    <property type="match status" value="1"/>
</dbReference>
<accession>A0A177JAC2</accession>
<dbReference type="Gene3D" id="3.30.420.10">
    <property type="entry name" value="Ribonuclease H-like superfamily/Ribonuclease H"/>
    <property type="match status" value="1"/>
</dbReference>
<dbReference type="EMBL" id="LSTR01000084">
    <property type="protein sequence ID" value="OAH37867.1"/>
    <property type="molecule type" value="Genomic_DNA"/>
</dbReference>
<evidence type="ECO:0000259" key="1">
    <source>
        <dbReference type="PROSITE" id="PS50994"/>
    </source>
</evidence>
<dbReference type="AlphaFoldDB" id="A0A177JAC2"/>
<comment type="caution">
    <text evidence="2">The sequence shown here is derived from an EMBL/GenBank/DDBJ whole genome shotgun (WGS) entry which is preliminary data.</text>
</comment>
<sequence>MACPDEAYGRYAALPSSGPSRVPKRRFPMCYGTELTSNVVLAWCGEIGVEWYYIAPGRPMQNGYVESFNGRMRDELLNETLFLSLAHARVEIAAGVDDYNRGRPHSSLGYATPAAFGAELDKQWPASLRPTGSATQPIASAALMRNKAARH</sequence>
<proteinExistence type="predicted"/>
<dbReference type="InterPro" id="IPR012337">
    <property type="entry name" value="RNaseH-like_sf"/>
</dbReference>
<gene>
    <name evidence="2" type="ORF">AX777_23115</name>
</gene>
<dbReference type="PROSITE" id="PS50994">
    <property type="entry name" value="INTEGRASE"/>
    <property type="match status" value="1"/>
</dbReference>
<organism evidence="2 3">
    <name type="scientific">Sphingobium yanoikuyae</name>
    <name type="common">Sphingomonas yanoikuyae</name>
    <dbReference type="NCBI Taxonomy" id="13690"/>
    <lineage>
        <taxon>Bacteria</taxon>
        <taxon>Pseudomonadati</taxon>
        <taxon>Pseudomonadota</taxon>
        <taxon>Alphaproteobacteria</taxon>
        <taxon>Sphingomonadales</taxon>
        <taxon>Sphingomonadaceae</taxon>
        <taxon>Sphingobium</taxon>
    </lineage>
</organism>
<evidence type="ECO:0000313" key="2">
    <source>
        <dbReference type="EMBL" id="OAH37867.1"/>
    </source>
</evidence>
<evidence type="ECO:0000313" key="3">
    <source>
        <dbReference type="Proteomes" id="UP000077262"/>
    </source>
</evidence>
<dbReference type="GO" id="GO:0003676">
    <property type="term" value="F:nucleic acid binding"/>
    <property type="evidence" value="ECO:0007669"/>
    <property type="project" value="InterPro"/>
</dbReference>
<reference evidence="2 3" key="1">
    <citation type="submission" date="2016-02" db="EMBL/GenBank/DDBJ databases">
        <authorList>
            <person name="Wen L."/>
            <person name="He K."/>
            <person name="Yang H."/>
        </authorList>
    </citation>
    <scope>NUCLEOTIDE SEQUENCE [LARGE SCALE GENOMIC DNA]</scope>
    <source>
        <strain evidence="2 3">CD09_2</strain>
    </source>
</reference>
<dbReference type="GO" id="GO:0015074">
    <property type="term" value="P:DNA integration"/>
    <property type="evidence" value="ECO:0007669"/>
    <property type="project" value="InterPro"/>
</dbReference>
<name>A0A177JAC2_SPHYA</name>
<dbReference type="SUPFAM" id="SSF53098">
    <property type="entry name" value="Ribonuclease H-like"/>
    <property type="match status" value="1"/>
</dbReference>
<dbReference type="InterPro" id="IPR036397">
    <property type="entry name" value="RNaseH_sf"/>
</dbReference>
<protein>
    <recommendedName>
        <fullName evidence="1">Integrase catalytic domain-containing protein</fullName>
    </recommendedName>
</protein>
<dbReference type="Pfam" id="PF13683">
    <property type="entry name" value="rve_3"/>
    <property type="match status" value="1"/>
</dbReference>